<sequence length="108" mass="11551">MTSATQDILRTATLPVPALGSLRPEQIRGEACVWGGGLLDSGAVDLGRRSGTLMGIVGPWEPRACTSCVHAAVWRALRAHDGTCTPCSRGEACDARRALRRHAWEDGR</sequence>
<comment type="caution">
    <text evidence="1">The sequence shown here is derived from an EMBL/GenBank/DDBJ whole genome shotgun (WGS) entry which is preliminary data.</text>
</comment>
<evidence type="ECO:0000313" key="2">
    <source>
        <dbReference type="Proteomes" id="UP000010931"/>
    </source>
</evidence>
<dbReference type="EMBL" id="AEJB01000475">
    <property type="protein sequence ID" value="ELP64168.1"/>
    <property type="molecule type" value="Genomic_DNA"/>
</dbReference>
<dbReference type="AlphaFoldDB" id="L7EXN0"/>
<protein>
    <submittedName>
        <fullName evidence="1">Uncharacterized protein</fullName>
    </submittedName>
</protein>
<name>L7EXN0_STRT8</name>
<reference evidence="1 2" key="1">
    <citation type="journal article" date="2011" name="Plasmid">
        <title>Streptomyces turgidiscabies Car8 contains a modular pathogenicity island that shares virulence genes with other actinobacterial plant pathogens.</title>
        <authorList>
            <person name="Huguet-Tapia J.C."/>
            <person name="Badger J.H."/>
            <person name="Loria R."/>
            <person name="Pettis G.S."/>
        </authorList>
    </citation>
    <scope>NUCLEOTIDE SEQUENCE [LARGE SCALE GENOMIC DNA]</scope>
    <source>
        <strain evidence="1 2">Car8</strain>
    </source>
</reference>
<accession>L7EXN0</accession>
<organism evidence="1 2">
    <name type="scientific">Streptomyces turgidiscabies (strain Car8)</name>
    <dbReference type="NCBI Taxonomy" id="698760"/>
    <lineage>
        <taxon>Bacteria</taxon>
        <taxon>Bacillati</taxon>
        <taxon>Actinomycetota</taxon>
        <taxon>Actinomycetes</taxon>
        <taxon>Kitasatosporales</taxon>
        <taxon>Streptomycetaceae</taxon>
        <taxon>Streptomyces</taxon>
    </lineage>
</organism>
<dbReference type="RefSeq" id="WP_006380851.1">
    <property type="nucleotide sequence ID" value="NZ_AEJB01000475.1"/>
</dbReference>
<gene>
    <name evidence="1" type="ORF">STRTUCAR8_05606</name>
</gene>
<dbReference type="Proteomes" id="UP000010931">
    <property type="component" value="Unassembled WGS sequence"/>
</dbReference>
<keyword evidence="2" id="KW-1185">Reference proteome</keyword>
<evidence type="ECO:0000313" key="1">
    <source>
        <dbReference type="EMBL" id="ELP64168.1"/>
    </source>
</evidence>
<proteinExistence type="predicted"/>